<evidence type="ECO:0000259" key="6">
    <source>
        <dbReference type="PROSITE" id="PS50022"/>
    </source>
</evidence>
<dbReference type="GO" id="GO:0005737">
    <property type="term" value="C:cytoplasm"/>
    <property type="evidence" value="ECO:0007669"/>
    <property type="project" value="TreeGrafter"/>
</dbReference>
<feature type="region of interest" description="Disordered" evidence="4">
    <location>
        <begin position="916"/>
        <end position="944"/>
    </location>
</feature>
<dbReference type="GO" id="GO:0006689">
    <property type="term" value="P:ganglioside catabolic process"/>
    <property type="evidence" value="ECO:0007669"/>
    <property type="project" value="TreeGrafter"/>
</dbReference>
<dbReference type="AlphaFoldDB" id="A0A7T7M9U2"/>
<evidence type="ECO:0000256" key="5">
    <source>
        <dbReference type="SAM" id="SignalP"/>
    </source>
</evidence>
<dbReference type="PROSITE" id="PS50022">
    <property type="entry name" value="FA58C_3"/>
    <property type="match status" value="1"/>
</dbReference>
<dbReference type="RefSeq" id="WP_200276258.1">
    <property type="nucleotide sequence ID" value="NZ_CP066802.1"/>
</dbReference>
<feature type="signal peptide" evidence="5">
    <location>
        <begin position="1"/>
        <end position="35"/>
    </location>
</feature>
<evidence type="ECO:0000256" key="1">
    <source>
        <dbReference type="ARBA" id="ARBA00000427"/>
    </source>
</evidence>
<dbReference type="Pfam" id="PF13088">
    <property type="entry name" value="BNR_2"/>
    <property type="match status" value="1"/>
</dbReference>
<feature type="compositionally biased region" description="Pro residues" evidence="4">
    <location>
        <begin position="918"/>
        <end position="930"/>
    </location>
</feature>
<dbReference type="EMBL" id="CP066802">
    <property type="protein sequence ID" value="QQM67566.1"/>
    <property type="molecule type" value="Genomic_DNA"/>
</dbReference>
<evidence type="ECO:0000313" key="7">
    <source>
        <dbReference type="EMBL" id="QQM67566.1"/>
    </source>
</evidence>
<dbReference type="InterPro" id="IPR028994">
    <property type="entry name" value="Integrin_alpha_N"/>
</dbReference>
<dbReference type="Pfam" id="PF00754">
    <property type="entry name" value="F5_F8_type_C"/>
    <property type="match status" value="1"/>
</dbReference>
<dbReference type="InterPro" id="IPR026856">
    <property type="entry name" value="Sialidase_fam"/>
</dbReference>
<dbReference type="SUPFAM" id="SSF50939">
    <property type="entry name" value="Sialidases"/>
    <property type="match status" value="1"/>
</dbReference>
<accession>A0A7T7M9U2</accession>
<dbReference type="Proteomes" id="UP000595895">
    <property type="component" value="Chromosome"/>
</dbReference>
<dbReference type="EC" id="3.2.1.18" evidence="3"/>
<dbReference type="InterPro" id="IPR000421">
    <property type="entry name" value="FA58C"/>
</dbReference>
<evidence type="ECO:0000256" key="4">
    <source>
        <dbReference type="SAM" id="MobiDB-lite"/>
    </source>
</evidence>
<evidence type="ECO:0000313" key="8">
    <source>
        <dbReference type="Proteomes" id="UP000595895"/>
    </source>
</evidence>
<dbReference type="GO" id="GO:0009313">
    <property type="term" value="P:oligosaccharide catabolic process"/>
    <property type="evidence" value="ECO:0007669"/>
    <property type="project" value="TreeGrafter"/>
</dbReference>
<dbReference type="PANTHER" id="PTHR10628:SF30">
    <property type="entry name" value="EXO-ALPHA-SIALIDASE"/>
    <property type="match status" value="1"/>
</dbReference>
<dbReference type="SUPFAM" id="SSF49785">
    <property type="entry name" value="Galactose-binding domain-like"/>
    <property type="match status" value="1"/>
</dbReference>
<dbReference type="InterPro" id="IPR008979">
    <property type="entry name" value="Galactose-bd-like_sf"/>
</dbReference>
<name>A0A7T7M9U2_9ACTO</name>
<feature type="region of interest" description="Disordered" evidence="4">
    <location>
        <begin position="525"/>
        <end position="558"/>
    </location>
</feature>
<comment type="catalytic activity">
    <reaction evidence="1">
        <text>Hydrolysis of alpha-(2-&gt;3)-, alpha-(2-&gt;6)-, alpha-(2-&gt;8)- glycosidic linkages of terminal sialic acid residues in oligosaccharides, glycoproteins, glycolipids, colominic acid and synthetic substrates.</text>
        <dbReference type="EC" id="3.2.1.18"/>
    </reaction>
</comment>
<gene>
    <name evidence="7" type="ORF">JG540_01295</name>
</gene>
<dbReference type="SUPFAM" id="SSF69318">
    <property type="entry name" value="Integrin alpha N-terminal domain"/>
    <property type="match status" value="1"/>
</dbReference>
<dbReference type="CDD" id="cd15482">
    <property type="entry name" value="Sialidase_non-viral"/>
    <property type="match status" value="1"/>
</dbReference>
<evidence type="ECO:0000256" key="3">
    <source>
        <dbReference type="ARBA" id="ARBA00012733"/>
    </source>
</evidence>
<feature type="chain" id="PRO_5032507374" description="exo-alpha-sialidase" evidence="5">
    <location>
        <begin position="36"/>
        <end position="1067"/>
    </location>
</feature>
<comment type="similarity">
    <text evidence="2">Belongs to the glycosyl hydrolase 33 family.</text>
</comment>
<dbReference type="Gene3D" id="2.60.120.260">
    <property type="entry name" value="Galactose-binding domain-like"/>
    <property type="match status" value="1"/>
</dbReference>
<feature type="region of interest" description="Disordered" evidence="4">
    <location>
        <begin position="762"/>
        <end position="785"/>
    </location>
</feature>
<dbReference type="InterPro" id="IPR036278">
    <property type="entry name" value="Sialidase_sf"/>
</dbReference>
<feature type="compositionally biased region" description="Basic and acidic residues" evidence="4">
    <location>
        <begin position="350"/>
        <end position="359"/>
    </location>
</feature>
<protein>
    <recommendedName>
        <fullName evidence="3">exo-alpha-sialidase</fullName>
        <ecNumber evidence="3">3.2.1.18</ecNumber>
    </recommendedName>
</protein>
<dbReference type="Gene3D" id="2.120.10.10">
    <property type="match status" value="1"/>
</dbReference>
<dbReference type="GO" id="GO:0004308">
    <property type="term" value="F:exo-alpha-sialidase activity"/>
    <property type="evidence" value="ECO:0007669"/>
    <property type="project" value="UniProtKB-EC"/>
</dbReference>
<dbReference type="InterPro" id="IPR011040">
    <property type="entry name" value="Sialidase"/>
</dbReference>
<keyword evidence="5" id="KW-0732">Signal</keyword>
<keyword evidence="8" id="KW-1185">Reference proteome</keyword>
<evidence type="ECO:0000256" key="2">
    <source>
        <dbReference type="ARBA" id="ARBA00009348"/>
    </source>
</evidence>
<dbReference type="PANTHER" id="PTHR10628">
    <property type="entry name" value="SIALIDASE"/>
    <property type="match status" value="1"/>
</dbReference>
<dbReference type="GO" id="GO:0016020">
    <property type="term" value="C:membrane"/>
    <property type="evidence" value="ECO:0007669"/>
    <property type="project" value="TreeGrafter"/>
</dbReference>
<feature type="domain" description="F5/8 type C" evidence="6">
    <location>
        <begin position="744"/>
        <end position="908"/>
    </location>
</feature>
<organism evidence="7 8">
    <name type="scientific">Actinomyces weissii</name>
    <dbReference type="NCBI Taxonomy" id="675090"/>
    <lineage>
        <taxon>Bacteria</taxon>
        <taxon>Bacillati</taxon>
        <taxon>Actinomycetota</taxon>
        <taxon>Actinomycetes</taxon>
        <taxon>Actinomycetales</taxon>
        <taxon>Actinomycetaceae</taxon>
        <taxon>Actinomyces</taxon>
    </lineage>
</organism>
<dbReference type="KEGG" id="awe:JG540_01295"/>
<feature type="region of interest" description="Disordered" evidence="4">
    <location>
        <begin position="326"/>
        <end position="360"/>
    </location>
</feature>
<proteinExistence type="inferred from homology"/>
<sequence length="1067" mass="112818">MRTEKSLWRSTTVGTFSALALAGAVLTVPATTATAVPTKDGLMDITITQVGGSPQGIYAVGDVLSYDITLTNLSDQARSFDLAETNLSGGVDRCKWRNVAPQQKKTDCTGLATHTVTQEDLDAGGFTPSISYTVKAVNYQGEALNTPEPVTGATTAVRSAVQVESVTVTPAKDTYQVGDVVTVVPRLRSLWDQAVNLEVTESSFGETNQCNWRNLQPGNGAVYNCNPITYTVSEQDAARGSWTPTMTVSAVLTADGSALQTLRYQGTPLPVASSFDPAQPGTAPGVDDSLPASLSEAQALVTTTRTDNYRIPAIAVATNGDLLASYDERPKDNGHFGGDSPNPNHIVQRRSKDNGRTWEDPTYIHQGVETGAKEGYSDPSYVVDYQTGKIFNFHVKSYDAGWPQPKAGTDASDRRIMHAEVSVSADNGYTWTHRNITAEVDQGINAVGRFAASGQGIQIKNGPHTGRLVQQFTVRRADHTFQAVSLFSDDHGDTWQVGTPVGAGMDENKVVELSDGSLLMNSRDSAGSGFRKVSHSTDGGRTWGEVRVDRNLPDSTNNGQVIRAYPNAAPTDPKAQVLLFSNAPGSGRTRGTISLSCDDGRSWVQRKVFNQAFTGYSTIAVQADGSIGLLSEDQGYGGIFYRNLSMAWVGNHCTQPNASAAAAASTVYPGTGTTVTVTVKNPTGTELTGLSVAAPASETVTVTAAGEVPTTVPAQGQAVLTFSVQAKGVGPAELVFPVVYEGGSTQVSVSLTATRGPDVRPEAVAADSEERVGETAPNGPASAAVDGDPNTFWHTQWKNASPGFDPVTGHWIDLKVKDSDVPADQTPHVVGLTYTARQGLNMGRAKEYKIFTSADGRTWSEEPVASGTLADTDTLQRIELDTHARYVRFMALNSYSTGSNAKFLVAGEIGLTVAAPPAVEPEPTPSPSPSAPETSPAPETPAPEAPVVEPAFVAASRSVPGRTVLQGDWDGDGVRTFAVRMGSRVVFYNENRADAPVYASISMGRSTDQVLVGDWDGDGTDTLALRRGSAVYLQKSLTSTTTTKVVLGAGPVKVVHQDGKDVVVLAK</sequence>
<reference evidence="7 8" key="1">
    <citation type="submission" date="2020-12" db="EMBL/GenBank/DDBJ databases">
        <authorList>
            <person name="Zhou J."/>
        </authorList>
    </citation>
    <scope>NUCLEOTIDE SEQUENCE [LARGE SCALE GENOMIC DNA]</scope>
    <source>
        <strain evidence="7 8">CCUG 61299</strain>
    </source>
</reference>